<dbReference type="Pfam" id="PF23598">
    <property type="entry name" value="LRR_14"/>
    <property type="match status" value="1"/>
</dbReference>
<protein>
    <submittedName>
        <fullName evidence="10">Uncharacterized protein</fullName>
    </submittedName>
</protein>
<dbReference type="PRINTS" id="PR00364">
    <property type="entry name" value="DISEASERSIST"/>
</dbReference>
<dbReference type="GO" id="GO:0043531">
    <property type="term" value="F:ADP binding"/>
    <property type="evidence" value="ECO:0007669"/>
    <property type="project" value="InterPro"/>
</dbReference>
<gene>
    <name evidence="10" type="ORF">MTR67_046564</name>
</gene>
<feature type="domain" description="NB-ARC" evidence="7">
    <location>
        <begin position="65"/>
        <end position="164"/>
    </location>
</feature>
<evidence type="ECO:0000256" key="3">
    <source>
        <dbReference type="ARBA" id="ARBA00022737"/>
    </source>
</evidence>
<keyword evidence="3" id="KW-0677">Repeat</keyword>
<evidence type="ECO:0000256" key="2">
    <source>
        <dbReference type="ARBA" id="ARBA00022614"/>
    </source>
</evidence>
<evidence type="ECO:0000313" key="10">
    <source>
        <dbReference type="EMBL" id="WMV53179.1"/>
    </source>
</evidence>
<proteinExistence type="predicted"/>
<dbReference type="InterPro" id="IPR002182">
    <property type="entry name" value="NB-ARC"/>
</dbReference>
<evidence type="ECO:0000256" key="4">
    <source>
        <dbReference type="ARBA" id="ARBA00022821"/>
    </source>
</evidence>
<evidence type="ECO:0000259" key="8">
    <source>
        <dbReference type="Pfam" id="PF23282"/>
    </source>
</evidence>
<dbReference type="Gene3D" id="1.10.8.430">
    <property type="entry name" value="Helical domain of apoptotic protease-activating factors"/>
    <property type="match status" value="1"/>
</dbReference>
<dbReference type="InterPro" id="IPR044974">
    <property type="entry name" value="Disease_R_plants"/>
</dbReference>
<dbReference type="PANTHER" id="PTHR11017:SF545">
    <property type="entry name" value="TIR DOMAIN-CONTAINING PROTEIN"/>
    <property type="match status" value="1"/>
</dbReference>
<accession>A0AAF0ZY28</accession>
<evidence type="ECO:0000259" key="9">
    <source>
        <dbReference type="Pfam" id="PF23598"/>
    </source>
</evidence>
<dbReference type="InterPro" id="IPR042197">
    <property type="entry name" value="Apaf_helical"/>
</dbReference>
<dbReference type="InterPro" id="IPR058192">
    <property type="entry name" value="WHD_ROQ1-like"/>
</dbReference>
<evidence type="ECO:0000256" key="5">
    <source>
        <dbReference type="ARBA" id="ARBA00023054"/>
    </source>
</evidence>
<dbReference type="SUPFAM" id="SSF52540">
    <property type="entry name" value="P-loop containing nucleoside triphosphate hydrolases"/>
    <property type="match status" value="1"/>
</dbReference>
<organism evidence="10 11">
    <name type="scientific">Solanum verrucosum</name>
    <dbReference type="NCBI Taxonomy" id="315347"/>
    <lineage>
        <taxon>Eukaryota</taxon>
        <taxon>Viridiplantae</taxon>
        <taxon>Streptophyta</taxon>
        <taxon>Embryophyta</taxon>
        <taxon>Tracheophyta</taxon>
        <taxon>Spermatophyta</taxon>
        <taxon>Magnoliopsida</taxon>
        <taxon>eudicotyledons</taxon>
        <taxon>Gunneridae</taxon>
        <taxon>Pentapetalae</taxon>
        <taxon>asterids</taxon>
        <taxon>lamiids</taxon>
        <taxon>Solanales</taxon>
        <taxon>Solanaceae</taxon>
        <taxon>Solanoideae</taxon>
        <taxon>Solaneae</taxon>
        <taxon>Solanum</taxon>
    </lineage>
</organism>
<dbReference type="GO" id="GO:0006952">
    <property type="term" value="P:defense response"/>
    <property type="evidence" value="ECO:0007669"/>
    <property type="project" value="UniProtKB-KW"/>
</dbReference>
<keyword evidence="5" id="KW-0175">Coiled coil</keyword>
<dbReference type="Gene3D" id="3.40.50.300">
    <property type="entry name" value="P-loop containing nucleotide triphosphate hydrolases"/>
    <property type="match status" value="1"/>
</dbReference>
<dbReference type="InterPro" id="IPR032675">
    <property type="entry name" value="LRR_dom_sf"/>
</dbReference>
<sequence length="516" mass="58787">MEPSVSRLTSESTSSPKGNYFQEYPNVALVTSVSYLRNVVGIDTHLDKVKALLEMEINDVRIVGIWELLRNKDDYVNNKEDGKHMIAHRLRFKKVLVVLDDIDHNDHLDNLAGDLDWFGKGSRIIATTRDKHLIGKNDVVYEVTTLRDHQAIKLFNQYAFKEEVSSECFENLSLEVVNHAKGLPLALKVWGSFLHKRDIIEWRSAIEQMKINSKSEIVEKLKISYDCLETIQQDIFLDIACFLRGNEKDYIMSILASCYSGANIELSVLIDKSLVFIGNNKIQMHDLIQDMGKYIVKMQKDPGERSRLWDTTDLEEVMANNIMFFPSLRKLDLTGSISLMRTPDFMWMPNLEYLNLSGCTSLKEVHGSLGCSRKLIRLDLSHCKRLKRFPCVNLESLEYLFGKLKILVTLHLGDCSKLESLPEEIGDLENLEWLEARGTLISQPPSSIIRLNKLKILNFAKQETGGDLVDGVFFVLPHVNEGLHSLETLMLSYCNLIDGGLPEDIGCLSSLKNLYL</sequence>
<dbReference type="Pfam" id="PF00931">
    <property type="entry name" value="NB-ARC"/>
    <property type="match status" value="1"/>
</dbReference>
<keyword evidence="6" id="KW-0472">Membrane</keyword>
<dbReference type="AlphaFoldDB" id="A0AAF0ZY28"/>
<dbReference type="GO" id="GO:0016020">
    <property type="term" value="C:membrane"/>
    <property type="evidence" value="ECO:0007669"/>
    <property type="project" value="UniProtKB-SubCell"/>
</dbReference>
<feature type="domain" description="Disease resistance R13L4/SHOC-2-like LRR" evidence="9">
    <location>
        <begin position="377"/>
        <end position="514"/>
    </location>
</feature>
<name>A0AAF0ZY28_SOLVR</name>
<dbReference type="GO" id="GO:0005524">
    <property type="term" value="F:ATP binding"/>
    <property type="evidence" value="ECO:0007669"/>
    <property type="project" value="UniProtKB-KW"/>
</dbReference>
<evidence type="ECO:0000256" key="6">
    <source>
        <dbReference type="ARBA" id="ARBA00023136"/>
    </source>
</evidence>
<evidence type="ECO:0000313" key="11">
    <source>
        <dbReference type="Proteomes" id="UP001234989"/>
    </source>
</evidence>
<dbReference type="InterPro" id="IPR027417">
    <property type="entry name" value="P-loop_NTPase"/>
</dbReference>
<dbReference type="Proteomes" id="UP001234989">
    <property type="component" value="Chromosome 11"/>
</dbReference>
<dbReference type="SUPFAM" id="SSF52058">
    <property type="entry name" value="L domain-like"/>
    <property type="match status" value="1"/>
</dbReference>
<keyword evidence="11" id="KW-1185">Reference proteome</keyword>
<evidence type="ECO:0000259" key="7">
    <source>
        <dbReference type="Pfam" id="PF00931"/>
    </source>
</evidence>
<evidence type="ECO:0000256" key="1">
    <source>
        <dbReference type="ARBA" id="ARBA00004170"/>
    </source>
</evidence>
<keyword evidence="4" id="KW-0611">Plant defense</keyword>
<reference evidence="10" key="1">
    <citation type="submission" date="2023-08" db="EMBL/GenBank/DDBJ databases">
        <title>A de novo genome assembly of Solanum verrucosum Schlechtendal, a Mexican diploid species geographically isolated from the other diploid A-genome species in potato relatives.</title>
        <authorList>
            <person name="Hosaka K."/>
        </authorList>
    </citation>
    <scope>NUCLEOTIDE SEQUENCE</scope>
    <source>
        <tissue evidence="10">Young leaves</tissue>
    </source>
</reference>
<keyword evidence="2" id="KW-0433">Leucine-rich repeat</keyword>
<dbReference type="Gene3D" id="3.80.10.10">
    <property type="entry name" value="Ribonuclease Inhibitor"/>
    <property type="match status" value="2"/>
</dbReference>
<dbReference type="InterPro" id="IPR055414">
    <property type="entry name" value="LRR_R13L4/SHOC2-like"/>
</dbReference>
<dbReference type="GO" id="GO:0051707">
    <property type="term" value="P:response to other organism"/>
    <property type="evidence" value="ECO:0007669"/>
    <property type="project" value="UniProtKB-ARBA"/>
</dbReference>
<comment type="subcellular location">
    <subcellularLocation>
        <location evidence="1">Membrane</location>
        <topology evidence="1">Peripheral membrane protein</topology>
    </subcellularLocation>
</comment>
<dbReference type="PANTHER" id="PTHR11017">
    <property type="entry name" value="LEUCINE-RICH REPEAT-CONTAINING PROTEIN"/>
    <property type="match status" value="1"/>
</dbReference>
<dbReference type="Pfam" id="PF23282">
    <property type="entry name" value="WHD_ROQ1"/>
    <property type="match status" value="1"/>
</dbReference>
<dbReference type="EMBL" id="CP133622">
    <property type="protein sequence ID" value="WMV53179.1"/>
    <property type="molecule type" value="Genomic_DNA"/>
</dbReference>
<feature type="domain" description="Disease resistance protein Roq1-like winged-helix" evidence="8">
    <location>
        <begin position="232"/>
        <end position="299"/>
    </location>
</feature>